<dbReference type="SUPFAM" id="SSF52266">
    <property type="entry name" value="SGNH hydrolase"/>
    <property type="match status" value="1"/>
</dbReference>
<dbReference type="Proteomes" id="UP001499987">
    <property type="component" value="Unassembled WGS sequence"/>
</dbReference>
<feature type="region of interest" description="Disordered" evidence="1">
    <location>
        <begin position="29"/>
        <end position="67"/>
    </location>
</feature>
<dbReference type="PANTHER" id="PTHR37981">
    <property type="entry name" value="LIPASE 2"/>
    <property type="match status" value="1"/>
</dbReference>
<feature type="compositionally biased region" description="Low complexity" evidence="1">
    <location>
        <begin position="43"/>
        <end position="63"/>
    </location>
</feature>
<name>A0ABN1TDN8_9ACTN</name>
<dbReference type="InterPro" id="IPR013830">
    <property type="entry name" value="SGNH_hydro"/>
</dbReference>
<proteinExistence type="predicted"/>
<sequence length="342" mass="33281">MARRRDGGGTALVAVLLPVLLAAAGCGADGGSRAVPPAPPSDGAQQQSPGRSAAQASPSPAGPYVALGDSYTSGLKVPPQTGTPAGCARSGVNYPALVAAGLGLTGTGFRDVSCSGARTGDLTAPQRTADGTNPPQLDALAGTTRLVTVGIGGNDAGFMDVVTRCAQESLRSTLAAGGATAAAGGGTGGAASACRAVYAAAGGGPDEVQQKVAAAGGKVGAVLAEIHRRAPSARVYVVGYPALLPADPAACRATLGDGFAAADLAFLTEKQQQLNGMLRERAAAAGAVFVDTAAVSAGHDMCAGEGERWIEPALPAAGGAPLHPNARGERGMAEAVLAAVRG</sequence>
<comment type="caution">
    <text evidence="3">The sequence shown here is derived from an EMBL/GenBank/DDBJ whole genome shotgun (WGS) entry which is preliminary data.</text>
</comment>
<dbReference type="InterPro" id="IPR036514">
    <property type="entry name" value="SGNH_hydro_sf"/>
</dbReference>
<keyword evidence="4" id="KW-1185">Reference proteome</keyword>
<reference evidence="3 4" key="1">
    <citation type="journal article" date="2019" name="Int. J. Syst. Evol. Microbiol.">
        <title>The Global Catalogue of Microorganisms (GCM) 10K type strain sequencing project: providing services to taxonomists for standard genome sequencing and annotation.</title>
        <authorList>
            <consortium name="The Broad Institute Genomics Platform"/>
            <consortium name="The Broad Institute Genome Sequencing Center for Infectious Disease"/>
            <person name="Wu L."/>
            <person name="Ma J."/>
        </authorList>
    </citation>
    <scope>NUCLEOTIDE SEQUENCE [LARGE SCALE GENOMIC DNA]</scope>
    <source>
        <strain evidence="3 4">JCM 13002</strain>
    </source>
</reference>
<protein>
    <submittedName>
        <fullName evidence="3">SGNH/GDSL hydrolase family protein</fullName>
    </submittedName>
</protein>
<dbReference type="RefSeq" id="WP_344622652.1">
    <property type="nucleotide sequence ID" value="NZ_BAAALD010000009.1"/>
</dbReference>
<organism evidence="3 4">
    <name type="scientific">Kitasatospora arboriphila</name>
    <dbReference type="NCBI Taxonomy" id="258052"/>
    <lineage>
        <taxon>Bacteria</taxon>
        <taxon>Bacillati</taxon>
        <taxon>Actinomycetota</taxon>
        <taxon>Actinomycetes</taxon>
        <taxon>Kitasatosporales</taxon>
        <taxon>Streptomycetaceae</taxon>
        <taxon>Kitasatospora</taxon>
    </lineage>
</organism>
<accession>A0ABN1TDN8</accession>
<dbReference type="CDD" id="cd01823">
    <property type="entry name" value="SEST_like"/>
    <property type="match status" value="1"/>
</dbReference>
<gene>
    <name evidence="3" type="ORF">GCM10009663_14490</name>
</gene>
<evidence type="ECO:0000256" key="1">
    <source>
        <dbReference type="SAM" id="MobiDB-lite"/>
    </source>
</evidence>
<evidence type="ECO:0000259" key="2">
    <source>
        <dbReference type="Pfam" id="PF13472"/>
    </source>
</evidence>
<keyword evidence="3" id="KW-0378">Hydrolase</keyword>
<dbReference type="GO" id="GO:0016787">
    <property type="term" value="F:hydrolase activity"/>
    <property type="evidence" value="ECO:0007669"/>
    <property type="project" value="UniProtKB-KW"/>
</dbReference>
<dbReference type="Gene3D" id="3.40.50.1110">
    <property type="entry name" value="SGNH hydrolase"/>
    <property type="match status" value="1"/>
</dbReference>
<dbReference type="PROSITE" id="PS51257">
    <property type="entry name" value="PROKAR_LIPOPROTEIN"/>
    <property type="match status" value="1"/>
</dbReference>
<dbReference type="Pfam" id="PF13472">
    <property type="entry name" value="Lipase_GDSL_2"/>
    <property type="match status" value="1"/>
</dbReference>
<evidence type="ECO:0000313" key="4">
    <source>
        <dbReference type="Proteomes" id="UP001499987"/>
    </source>
</evidence>
<dbReference type="InterPro" id="IPR037460">
    <property type="entry name" value="SEST-like"/>
</dbReference>
<dbReference type="EMBL" id="BAAALD010000009">
    <property type="protein sequence ID" value="GAA1074715.1"/>
    <property type="molecule type" value="Genomic_DNA"/>
</dbReference>
<feature type="domain" description="SGNH hydrolase-type esterase" evidence="2">
    <location>
        <begin position="66"/>
        <end position="330"/>
    </location>
</feature>
<evidence type="ECO:0000313" key="3">
    <source>
        <dbReference type="EMBL" id="GAA1074715.1"/>
    </source>
</evidence>
<dbReference type="PANTHER" id="PTHR37981:SF1">
    <property type="entry name" value="SGNH HYDROLASE-TYPE ESTERASE DOMAIN-CONTAINING PROTEIN"/>
    <property type="match status" value="1"/>
</dbReference>